<gene>
    <name evidence="1" type="ORF">TAT_000008300</name>
    <name evidence="2" type="ORF">TAV_000008100</name>
</gene>
<accession>A0A3B0MIJ8</accession>
<proteinExistence type="predicted"/>
<reference evidence="2" key="1">
    <citation type="submission" date="2018-07" db="EMBL/GenBank/DDBJ databases">
        <authorList>
            <person name="Quirk P.G."/>
            <person name="Krulwich T.A."/>
        </authorList>
    </citation>
    <scope>NUCLEOTIDE SEQUENCE</scope>
    <source>
        <strain evidence="2">Anand</strain>
    </source>
</reference>
<evidence type="ECO:0000313" key="2">
    <source>
        <dbReference type="EMBL" id="SVP89392.1"/>
    </source>
</evidence>
<sequence length="500" mass="58942">MLFYYYPLLIFLTPQTLIKSSYSFIFSTHFHLNNLYHNNLYNNLYNNINDKNLYNNSINGGNVHNWCVYATKSKLKAVRKFTRDRPKKTTPAAIYPSPTLYYGNVHDHFGAPPEYLPIPVQDTLDFLRNGRLSELISLLKGGITGSELSKLLSDNSFHEALSKELESIKDISEFQNDDVSNDLYLYFDRVINKPEEYDHYVDKFYTLKRLQSYWAEREQKLYNTTFRQLFSRLRSIAYKMKDAGIPLAEFANPTLWHKYGVFKPVPNCKMVENYLKKHQIAIYFDIKNLYFRDENGEIKSNFENFFSKLDKPDDSTDNFTDNSDNSNSNNNTEVEDSYSLHIDKVIGETGFNVDENGRLPEDLVDRIVNDLSDLGVLNHQEPWAINLSKIEELQEQFTTEQSQHAYAIRDFYLSLKFPDYKIETDPYTLESYVNHEYRTKTYERDLLVKYKNWLKSGAPRETFKPMNEKYKHLAIWHSLSKNQRRKLVQKYIKTQTVPVS</sequence>
<name>A0A3B0MIJ8_THEAN</name>
<evidence type="ECO:0000313" key="1">
    <source>
        <dbReference type="EMBL" id="SVP88216.1"/>
    </source>
</evidence>
<dbReference type="EMBL" id="UIVT01000001">
    <property type="protein sequence ID" value="SVP88216.1"/>
    <property type="molecule type" value="Genomic_DNA"/>
</dbReference>
<protein>
    <submittedName>
        <fullName evidence="2">Uncharacterized protein</fullName>
    </submittedName>
</protein>
<dbReference type="EMBL" id="UIVS01000001">
    <property type="protein sequence ID" value="SVP89392.1"/>
    <property type="molecule type" value="Genomic_DNA"/>
</dbReference>
<dbReference type="VEuPathDB" id="PiroplasmaDB:TA19670"/>
<dbReference type="AlphaFoldDB" id="A0A3B0MIJ8"/>
<organism evidence="2">
    <name type="scientific">Theileria annulata</name>
    <dbReference type="NCBI Taxonomy" id="5874"/>
    <lineage>
        <taxon>Eukaryota</taxon>
        <taxon>Sar</taxon>
        <taxon>Alveolata</taxon>
        <taxon>Apicomplexa</taxon>
        <taxon>Aconoidasida</taxon>
        <taxon>Piroplasmida</taxon>
        <taxon>Theileriidae</taxon>
        <taxon>Theileria</taxon>
    </lineage>
</organism>